<dbReference type="eggNOG" id="KOG2793">
    <property type="taxonomic scope" value="Eukaryota"/>
</dbReference>
<dbReference type="STRING" id="88036.D8SI42"/>
<keyword evidence="2" id="KW-1185">Reference proteome</keyword>
<dbReference type="AlphaFoldDB" id="D8SI42"/>
<dbReference type="Proteomes" id="UP000001514">
    <property type="component" value="Unassembled WGS sequence"/>
</dbReference>
<organism evidence="2">
    <name type="scientific">Selaginella moellendorffii</name>
    <name type="common">Spikemoss</name>
    <dbReference type="NCBI Taxonomy" id="88036"/>
    <lineage>
        <taxon>Eukaryota</taxon>
        <taxon>Viridiplantae</taxon>
        <taxon>Streptophyta</taxon>
        <taxon>Embryophyta</taxon>
        <taxon>Tracheophyta</taxon>
        <taxon>Lycopodiopsida</taxon>
        <taxon>Selaginellales</taxon>
        <taxon>Selaginellaceae</taxon>
        <taxon>Selaginella</taxon>
    </lineage>
</organism>
<dbReference type="Pfam" id="PF10294">
    <property type="entry name" value="Methyltransf_16"/>
    <property type="match status" value="1"/>
</dbReference>
<proteinExistence type="predicted"/>
<dbReference type="Gene3D" id="3.40.50.150">
    <property type="entry name" value="Vaccinia Virus protein VP39"/>
    <property type="match status" value="1"/>
</dbReference>
<dbReference type="PANTHER" id="PTHR14614:SF109">
    <property type="entry name" value="RIBOSOMAL LYSINE N-METHYLTRANSFERASE 5"/>
    <property type="match status" value="1"/>
</dbReference>
<dbReference type="OrthoDB" id="413520at2759"/>
<accession>D8SI42</accession>
<dbReference type="OMA" id="HNAFVRH"/>
<dbReference type="InterPro" id="IPR029063">
    <property type="entry name" value="SAM-dependent_MTases_sf"/>
</dbReference>
<evidence type="ECO:0000313" key="1">
    <source>
        <dbReference type="EMBL" id="EFJ15909.1"/>
    </source>
</evidence>
<evidence type="ECO:0000313" key="2">
    <source>
        <dbReference type="Proteomes" id="UP000001514"/>
    </source>
</evidence>
<gene>
    <name evidence="1" type="ORF">SELMODRAFT_117738</name>
</gene>
<sequence length="293" mass="32482">MERDGDGDGQEEVCFENLDRVPLFAVRNAPEETLLLWCFQQPTAARHNAFVQQESLRFTISAAGYDILIHQAPSSMQKPGVTGAVVWDSAVILTKFLEHAVDSGTLELQGKKCVELGAGCGLAGCVAALLGARVILTDLPDRLRLLQKNVDENVSCFAARGSACVRELSWGDEIDNEVIDPSPDYVIASDVIYNEKAVQDLLDTLEKLCDSKTLVIIAGELRNDAVLEYFLERALHRFSIGRLATNFWHPSYKSQRVVLYALTRISKKFDGDIRPLGIYGCDHTESCNYVQEI</sequence>
<dbReference type="SUPFAM" id="SSF53335">
    <property type="entry name" value="S-adenosyl-L-methionine-dependent methyltransferases"/>
    <property type="match status" value="1"/>
</dbReference>
<reference evidence="1 2" key="1">
    <citation type="journal article" date="2011" name="Science">
        <title>The Selaginella genome identifies genetic changes associated with the evolution of vascular plants.</title>
        <authorList>
            <person name="Banks J.A."/>
            <person name="Nishiyama T."/>
            <person name="Hasebe M."/>
            <person name="Bowman J.L."/>
            <person name="Gribskov M."/>
            <person name="dePamphilis C."/>
            <person name="Albert V.A."/>
            <person name="Aono N."/>
            <person name="Aoyama T."/>
            <person name="Ambrose B.A."/>
            <person name="Ashton N.W."/>
            <person name="Axtell M.J."/>
            <person name="Barker E."/>
            <person name="Barker M.S."/>
            <person name="Bennetzen J.L."/>
            <person name="Bonawitz N.D."/>
            <person name="Chapple C."/>
            <person name="Cheng C."/>
            <person name="Correa L.G."/>
            <person name="Dacre M."/>
            <person name="DeBarry J."/>
            <person name="Dreyer I."/>
            <person name="Elias M."/>
            <person name="Engstrom E.M."/>
            <person name="Estelle M."/>
            <person name="Feng L."/>
            <person name="Finet C."/>
            <person name="Floyd S.K."/>
            <person name="Frommer W.B."/>
            <person name="Fujita T."/>
            <person name="Gramzow L."/>
            <person name="Gutensohn M."/>
            <person name="Harholt J."/>
            <person name="Hattori M."/>
            <person name="Heyl A."/>
            <person name="Hirai T."/>
            <person name="Hiwatashi Y."/>
            <person name="Ishikawa M."/>
            <person name="Iwata M."/>
            <person name="Karol K.G."/>
            <person name="Koehler B."/>
            <person name="Kolukisaoglu U."/>
            <person name="Kubo M."/>
            <person name="Kurata T."/>
            <person name="Lalonde S."/>
            <person name="Li K."/>
            <person name="Li Y."/>
            <person name="Litt A."/>
            <person name="Lyons E."/>
            <person name="Manning G."/>
            <person name="Maruyama T."/>
            <person name="Michael T.P."/>
            <person name="Mikami K."/>
            <person name="Miyazaki S."/>
            <person name="Morinaga S."/>
            <person name="Murata T."/>
            <person name="Mueller-Roeber B."/>
            <person name="Nelson D.R."/>
            <person name="Obara M."/>
            <person name="Oguri Y."/>
            <person name="Olmstead R.G."/>
            <person name="Onodera N."/>
            <person name="Petersen B.L."/>
            <person name="Pils B."/>
            <person name="Prigge M."/>
            <person name="Rensing S.A."/>
            <person name="Riano-Pachon D.M."/>
            <person name="Roberts A.W."/>
            <person name="Sato Y."/>
            <person name="Scheller H.V."/>
            <person name="Schulz B."/>
            <person name="Schulz C."/>
            <person name="Shakirov E.V."/>
            <person name="Shibagaki N."/>
            <person name="Shinohara N."/>
            <person name="Shippen D.E."/>
            <person name="Soerensen I."/>
            <person name="Sotooka R."/>
            <person name="Sugimoto N."/>
            <person name="Sugita M."/>
            <person name="Sumikawa N."/>
            <person name="Tanurdzic M."/>
            <person name="Theissen G."/>
            <person name="Ulvskov P."/>
            <person name="Wakazuki S."/>
            <person name="Weng J.K."/>
            <person name="Willats W.W."/>
            <person name="Wipf D."/>
            <person name="Wolf P.G."/>
            <person name="Yang L."/>
            <person name="Zimmer A.D."/>
            <person name="Zhu Q."/>
            <person name="Mitros T."/>
            <person name="Hellsten U."/>
            <person name="Loque D."/>
            <person name="Otillar R."/>
            <person name="Salamov A."/>
            <person name="Schmutz J."/>
            <person name="Shapiro H."/>
            <person name="Lindquist E."/>
            <person name="Lucas S."/>
            <person name="Rokhsar D."/>
            <person name="Grigoriev I.V."/>
        </authorList>
    </citation>
    <scope>NUCLEOTIDE SEQUENCE [LARGE SCALE GENOMIC DNA]</scope>
</reference>
<dbReference type="PANTHER" id="PTHR14614">
    <property type="entry name" value="HEPATOCELLULAR CARCINOMA-ASSOCIATED ANTIGEN"/>
    <property type="match status" value="1"/>
</dbReference>
<dbReference type="InterPro" id="IPR019410">
    <property type="entry name" value="Methyltransf_16"/>
</dbReference>
<dbReference type="KEGG" id="smo:SELMODRAFT_117738"/>
<dbReference type="GO" id="GO:0008276">
    <property type="term" value="F:protein methyltransferase activity"/>
    <property type="evidence" value="ECO:0000318"/>
    <property type="project" value="GO_Central"/>
</dbReference>
<dbReference type="HOGENOM" id="CLU_055721_1_0_1"/>
<name>D8SI42_SELML</name>
<protein>
    <submittedName>
        <fullName evidence="1">Uncharacterized protein</fullName>
    </submittedName>
</protein>
<dbReference type="Gramene" id="EFJ15909">
    <property type="protein sequence ID" value="EFJ15909"/>
    <property type="gene ID" value="SELMODRAFT_117738"/>
</dbReference>
<dbReference type="EMBL" id="GL377621">
    <property type="protein sequence ID" value="EFJ15909.1"/>
    <property type="molecule type" value="Genomic_DNA"/>
</dbReference>
<dbReference type="InParanoid" id="D8SI42"/>